<feature type="chain" id="PRO_5046831403" evidence="1">
    <location>
        <begin position="21"/>
        <end position="125"/>
    </location>
</feature>
<evidence type="ECO:0000313" key="4">
    <source>
        <dbReference type="Proteomes" id="UP001595880"/>
    </source>
</evidence>
<dbReference type="RefSeq" id="WP_390197913.1">
    <property type="nucleotide sequence ID" value="NZ_JBHSDV010000001.1"/>
</dbReference>
<gene>
    <name evidence="3" type="ORF">ACFOZ1_07685</name>
</gene>
<feature type="signal peptide" evidence="1">
    <location>
        <begin position="1"/>
        <end position="20"/>
    </location>
</feature>
<sequence length="125" mass="14276">MKLKKILLLISCLLVVSLMACSPSESKEENYHATIILSLDNNSEVIEELDVSFEPPMKLLTLLENNTEIIEEDGLITSINGHEQNIEENKFWLYEINGEMAMVGTNEYEVKDNDVIHFDLGEMQE</sequence>
<reference evidence="4" key="1">
    <citation type="journal article" date="2019" name="Int. J. Syst. Evol. Microbiol.">
        <title>The Global Catalogue of Microorganisms (GCM) 10K type strain sequencing project: providing services to taxonomists for standard genome sequencing and annotation.</title>
        <authorList>
            <consortium name="The Broad Institute Genomics Platform"/>
            <consortium name="The Broad Institute Genome Sequencing Center for Infectious Disease"/>
            <person name="Wu L."/>
            <person name="Ma J."/>
        </authorList>
    </citation>
    <scope>NUCLEOTIDE SEQUENCE [LARGE SCALE GENOMIC DNA]</scope>
    <source>
        <strain evidence="4">KACC 14058</strain>
    </source>
</reference>
<evidence type="ECO:0000313" key="3">
    <source>
        <dbReference type="EMBL" id="MFC4387694.1"/>
    </source>
</evidence>
<keyword evidence="4" id="KW-1185">Reference proteome</keyword>
<dbReference type="Proteomes" id="UP001595880">
    <property type="component" value="Unassembled WGS sequence"/>
</dbReference>
<dbReference type="Pfam" id="PF14478">
    <property type="entry name" value="DUF4430"/>
    <property type="match status" value="1"/>
</dbReference>
<dbReference type="InterPro" id="IPR027954">
    <property type="entry name" value="Transcobalamin-like_C"/>
</dbReference>
<dbReference type="PROSITE" id="PS51257">
    <property type="entry name" value="PROKAR_LIPOPROTEIN"/>
    <property type="match status" value="1"/>
</dbReference>
<protein>
    <submittedName>
        <fullName evidence="3">DUF4430 domain-containing protein</fullName>
    </submittedName>
</protein>
<evidence type="ECO:0000259" key="2">
    <source>
        <dbReference type="Pfam" id="PF14478"/>
    </source>
</evidence>
<dbReference type="Gene3D" id="2.170.130.30">
    <property type="match status" value="1"/>
</dbReference>
<accession>A0ABV8VVG3</accession>
<evidence type="ECO:0000256" key="1">
    <source>
        <dbReference type="SAM" id="SignalP"/>
    </source>
</evidence>
<comment type="caution">
    <text evidence="3">The sequence shown here is derived from an EMBL/GenBank/DDBJ whole genome shotgun (WGS) entry which is preliminary data.</text>
</comment>
<name>A0ABV8VVG3_9BACI</name>
<proteinExistence type="predicted"/>
<organism evidence="3 4">
    <name type="scientific">Gracilibacillus marinus</name>
    <dbReference type="NCBI Taxonomy" id="630535"/>
    <lineage>
        <taxon>Bacteria</taxon>
        <taxon>Bacillati</taxon>
        <taxon>Bacillota</taxon>
        <taxon>Bacilli</taxon>
        <taxon>Bacillales</taxon>
        <taxon>Bacillaceae</taxon>
        <taxon>Gracilibacillus</taxon>
    </lineage>
</organism>
<keyword evidence="1" id="KW-0732">Signal</keyword>
<dbReference type="EMBL" id="JBHSDV010000001">
    <property type="protein sequence ID" value="MFC4387694.1"/>
    <property type="molecule type" value="Genomic_DNA"/>
</dbReference>
<feature type="domain" description="Transcobalamin-like C-terminal" evidence="2">
    <location>
        <begin position="59"/>
        <end position="121"/>
    </location>
</feature>